<reference evidence="1" key="1">
    <citation type="submission" date="2019-08" db="EMBL/GenBank/DDBJ databases">
        <authorList>
            <person name="Kucharzyk K."/>
            <person name="Murdoch R.W."/>
            <person name="Higgins S."/>
            <person name="Loffler F."/>
        </authorList>
    </citation>
    <scope>NUCLEOTIDE SEQUENCE</scope>
</reference>
<comment type="caution">
    <text evidence="1">The sequence shown here is derived from an EMBL/GenBank/DDBJ whole genome shotgun (WGS) entry which is preliminary data.</text>
</comment>
<gene>
    <name evidence="1" type="ORF">SDC9_145533</name>
</gene>
<dbReference type="AlphaFoldDB" id="A0A645EB51"/>
<protein>
    <submittedName>
        <fullName evidence="1">Uncharacterized protein</fullName>
    </submittedName>
</protein>
<proteinExistence type="predicted"/>
<dbReference type="EMBL" id="VSSQ01044524">
    <property type="protein sequence ID" value="MPM98348.1"/>
    <property type="molecule type" value="Genomic_DNA"/>
</dbReference>
<sequence>MKEIAKSKIKECFHDISMADESDDNYEENSESMRRNIKDLTKKLDYYMEL</sequence>
<organism evidence="1">
    <name type="scientific">bioreactor metagenome</name>
    <dbReference type="NCBI Taxonomy" id="1076179"/>
    <lineage>
        <taxon>unclassified sequences</taxon>
        <taxon>metagenomes</taxon>
        <taxon>ecological metagenomes</taxon>
    </lineage>
</organism>
<name>A0A645EB51_9ZZZZ</name>
<evidence type="ECO:0000313" key="1">
    <source>
        <dbReference type="EMBL" id="MPM98348.1"/>
    </source>
</evidence>
<accession>A0A645EB51</accession>